<dbReference type="OrthoDB" id="9766847at2"/>
<dbReference type="SUPFAM" id="SSF56601">
    <property type="entry name" value="beta-lactamase/transpeptidase-like"/>
    <property type="match status" value="1"/>
</dbReference>
<evidence type="ECO:0000313" key="4">
    <source>
        <dbReference type="EMBL" id="AHM56114.1"/>
    </source>
</evidence>
<keyword evidence="5" id="KW-1185">Reference proteome</keyword>
<dbReference type="Pfam" id="PF21922">
    <property type="entry name" value="PBP_dimer_2"/>
    <property type="match status" value="1"/>
</dbReference>
<sequence>MDKTDKRIIKVLTALTLMFMGLVVYLTYFQVFQASKVVNSNYNKRLWANEESVLRGTIYDRNGSVLAYSEKTENGQTRLYPFGNLYSHVIGYSYREYGKSGLEDSYNKELLNLYKNPIEEITQKITGPRKNGNNLALTLDNSLQDKASKYLSGKKGSIILMNPKTGEIYAMVSKPDFDPATLKEDWEDIVENQDSPFINRASMGLYTPGSVFKIITATAALEKGLSRSYDCKGSIVIEGYELRDYGGNSHGSVDLKKAMEVSCNSAFASMGLELGSAALRDTAQNYLFNEKIPFDIKTKDSIFPEGGMTKPELGASAIGQGKILVTPLNMLLATSAIANDGDIVKPYLVQKVISPEGSVLKETTPDILATATDALTAQTIKDMMVNVVDNGTGKNAHIRNVKVAGKTGTAENETGKEHAWFVGFAPADDPKVAVVVVLESAGSTGGKSAAPIARDMIISALNRIQ</sequence>
<dbReference type="EMBL" id="CP007452">
    <property type="protein sequence ID" value="AHM56114.1"/>
    <property type="molecule type" value="Genomic_DNA"/>
</dbReference>
<protein>
    <submittedName>
        <fullName evidence="4">Penicillin-binding protein A</fullName>
    </submittedName>
</protein>
<dbReference type="eggNOG" id="COG0768">
    <property type="taxonomic scope" value="Bacteria"/>
</dbReference>
<gene>
    <name evidence="4" type="primary">pbpA1</name>
    <name evidence="4" type="ORF">EAL2_c08140</name>
</gene>
<dbReference type="Pfam" id="PF00905">
    <property type="entry name" value="Transpeptidase"/>
    <property type="match status" value="1"/>
</dbReference>
<dbReference type="Gene3D" id="3.40.710.10">
    <property type="entry name" value="DD-peptidase/beta-lactamase superfamily"/>
    <property type="match status" value="1"/>
</dbReference>
<keyword evidence="1" id="KW-0472">Membrane</keyword>
<dbReference type="InterPro" id="IPR012338">
    <property type="entry name" value="Beta-lactam/transpept-like"/>
</dbReference>
<dbReference type="GO" id="GO:0005886">
    <property type="term" value="C:plasma membrane"/>
    <property type="evidence" value="ECO:0007669"/>
    <property type="project" value="TreeGrafter"/>
</dbReference>
<dbReference type="KEGG" id="eac:EAL2_c08140"/>
<reference evidence="4 5" key="1">
    <citation type="journal article" date="2014" name="Genome Announc.">
        <title>Complete Genome Sequence of Amino Acid-Utilizing Eubacterium acidaminophilum al-2 (DSM 3953).</title>
        <authorList>
            <person name="Poehlein A."/>
            <person name="Andreesen J.R."/>
            <person name="Daniel R."/>
        </authorList>
    </citation>
    <scope>NUCLEOTIDE SEQUENCE [LARGE SCALE GENOMIC DNA]</scope>
    <source>
        <strain evidence="4 5">DSM 3953</strain>
    </source>
</reference>
<name>W8T2Y8_PEPAC</name>
<dbReference type="HOGENOM" id="CLU_009289_1_0_9"/>
<evidence type="ECO:0000313" key="5">
    <source>
        <dbReference type="Proteomes" id="UP000019591"/>
    </source>
</evidence>
<dbReference type="AlphaFoldDB" id="W8T2Y8"/>
<dbReference type="InterPro" id="IPR001460">
    <property type="entry name" value="PCN-bd_Tpept"/>
</dbReference>
<organism evidence="4 5">
    <name type="scientific">Peptoclostridium acidaminophilum DSM 3953</name>
    <dbReference type="NCBI Taxonomy" id="1286171"/>
    <lineage>
        <taxon>Bacteria</taxon>
        <taxon>Bacillati</taxon>
        <taxon>Bacillota</taxon>
        <taxon>Clostridia</taxon>
        <taxon>Peptostreptococcales</taxon>
        <taxon>Peptoclostridiaceae</taxon>
        <taxon>Peptoclostridium</taxon>
    </lineage>
</organism>
<dbReference type="Gene3D" id="3.90.1310.10">
    <property type="entry name" value="Penicillin-binding protein 2a (Domain 2)"/>
    <property type="match status" value="1"/>
</dbReference>
<proteinExistence type="predicted"/>
<dbReference type="InterPro" id="IPR050515">
    <property type="entry name" value="Beta-lactam/transpept"/>
</dbReference>
<keyword evidence="1" id="KW-1133">Transmembrane helix</keyword>
<dbReference type="PANTHER" id="PTHR30627:SF24">
    <property type="entry name" value="PENICILLIN-BINDING PROTEIN 4B"/>
    <property type="match status" value="1"/>
</dbReference>
<feature type="domain" description="Penicillin binding protein A dimerisation" evidence="3">
    <location>
        <begin position="55"/>
        <end position="134"/>
    </location>
</feature>
<feature type="transmembrane region" description="Helical" evidence="1">
    <location>
        <begin position="12"/>
        <end position="31"/>
    </location>
</feature>
<dbReference type="GO" id="GO:0008658">
    <property type="term" value="F:penicillin binding"/>
    <property type="evidence" value="ECO:0007669"/>
    <property type="project" value="InterPro"/>
</dbReference>
<dbReference type="STRING" id="1286171.EAL2_c08140"/>
<evidence type="ECO:0000259" key="2">
    <source>
        <dbReference type="Pfam" id="PF00905"/>
    </source>
</evidence>
<dbReference type="GO" id="GO:0071555">
    <property type="term" value="P:cell wall organization"/>
    <property type="evidence" value="ECO:0007669"/>
    <property type="project" value="TreeGrafter"/>
</dbReference>
<accession>W8T2Y8</accession>
<feature type="domain" description="Penicillin-binding protein transpeptidase" evidence="2">
    <location>
        <begin position="156"/>
        <end position="456"/>
    </location>
</feature>
<dbReference type="InterPro" id="IPR036138">
    <property type="entry name" value="PBP_dimer_sf"/>
</dbReference>
<evidence type="ECO:0000256" key="1">
    <source>
        <dbReference type="SAM" id="Phobius"/>
    </source>
</evidence>
<dbReference type="PATRIC" id="fig|1286171.3.peg.761"/>
<evidence type="ECO:0000259" key="3">
    <source>
        <dbReference type="Pfam" id="PF21922"/>
    </source>
</evidence>
<dbReference type="Proteomes" id="UP000019591">
    <property type="component" value="Chromosome"/>
</dbReference>
<dbReference type="PANTHER" id="PTHR30627">
    <property type="entry name" value="PEPTIDOGLYCAN D,D-TRANSPEPTIDASE"/>
    <property type="match status" value="1"/>
</dbReference>
<dbReference type="SUPFAM" id="SSF56519">
    <property type="entry name" value="Penicillin binding protein dimerisation domain"/>
    <property type="match status" value="1"/>
</dbReference>
<dbReference type="RefSeq" id="WP_025435142.1">
    <property type="nucleotide sequence ID" value="NZ_CP007452.1"/>
</dbReference>
<dbReference type="InterPro" id="IPR054120">
    <property type="entry name" value="PBPA_dimer"/>
</dbReference>
<keyword evidence="1" id="KW-0812">Transmembrane</keyword>